<dbReference type="EMBL" id="QEFC01003413">
    <property type="protein sequence ID" value="KAE9448556.1"/>
    <property type="molecule type" value="Genomic_DNA"/>
</dbReference>
<accession>A0A6A4KL73</accession>
<dbReference type="Proteomes" id="UP000428333">
    <property type="component" value="Linkage Group LG12"/>
</dbReference>
<dbReference type="OrthoDB" id="1667967at2759"/>
<name>A0A6A4KL73_9ERIC</name>
<protein>
    <submittedName>
        <fullName evidence="2">Uncharacterized protein</fullName>
    </submittedName>
</protein>
<evidence type="ECO:0000313" key="3">
    <source>
        <dbReference type="Proteomes" id="UP000428333"/>
    </source>
</evidence>
<reference evidence="2 3" key="1">
    <citation type="journal article" date="2019" name="Genome Biol. Evol.">
        <title>The Rhododendron genome and chromosomal organization provide insight into shared whole-genome duplications across the heath family (Ericaceae).</title>
        <authorList>
            <person name="Soza V.L."/>
            <person name="Lindsley D."/>
            <person name="Waalkes A."/>
            <person name="Ramage E."/>
            <person name="Patwardhan R.P."/>
            <person name="Burton J.N."/>
            <person name="Adey A."/>
            <person name="Kumar A."/>
            <person name="Qiu R."/>
            <person name="Shendure J."/>
            <person name="Hall B."/>
        </authorList>
    </citation>
    <scope>NUCLEOTIDE SEQUENCE [LARGE SCALE GENOMIC DNA]</scope>
    <source>
        <strain evidence="2">RSF 1966-606</strain>
    </source>
</reference>
<keyword evidence="3" id="KW-1185">Reference proteome</keyword>
<keyword evidence="1" id="KW-1133">Transmembrane helix</keyword>
<keyword evidence="1" id="KW-0812">Transmembrane</keyword>
<organism evidence="2 3">
    <name type="scientific">Rhododendron williamsianum</name>
    <dbReference type="NCBI Taxonomy" id="262921"/>
    <lineage>
        <taxon>Eukaryota</taxon>
        <taxon>Viridiplantae</taxon>
        <taxon>Streptophyta</taxon>
        <taxon>Embryophyta</taxon>
        <taxon>Tracheophyta</taxon>
        <taxon>Spermatophyta</taxon>
        <taxon>Magnoliopsida</taxon>
        <taxon>eudicotyledons</taxon>
        <taxon>Gunneridae</taxon>
        <taxon>Pentapetalae</taxon>
        <taxon>asterids</taxon>
        <taxon>Ericales</taxon>
        <taxon>Ericaceae</taxon>
        <taxon>Ericoideae</taxon>
        <taxon>Rhodoreae</taxon>
        <taxon>Rhododendron</taxon>
    </lineage>
</organism>
<dbReference type="AlphaFoldDB" id="A0A6A4KL73"/>
<feature type="transmembrane region" description="Helical" evidence="1">
    <location>
        <begin position="180"/>
        <end position="196"/>
    </location>
</feature>
<sequence>MLGCDESQSFLVINHSTTVDWRRVWIRLALCALEVEDDKACKNGLDLGYGVLWSIEYPTPWGTKDTPWGPFPYEASYWGALEDPLQYLISFFALSLAGYLIAPLFVSNYVLPAWKGVTMASFVWFLRRWKRSAFAQAFTVTEINEVDRINLTNLDTLLSNGIFGLGLLALAAAVEVSMQYIIWISLAGEWVVVLAGRDTMRNVLYGYCLEVGVGDMVKVF</sequence>
<comment type="caution">
    <text evidence="2">The sequence shown here is derived from an EMBL/GenBank/DDBJ whole genome shotgun (WGS) entry which is preliminary data.</text>
</comment>
<gene>
    <name evidence="2" type="ORF">C3L33_19560</name>
</gene>
<evidence type="ECO:0000256" key="1">
    <source>
        <dbReference type="SAM" id="Phobius"/>
    </source>
</evidence>
<feature type="transmembrane region" description="Helical" evidence="1">
    <location>
        <begin position="87"/>
        <end position="111"/>
    </location>
</feature>
<dbReference type="PANTHER" id="PTHR30566:SF5">
    <property type="entry name" value="MECHANOSENSITIVE ION CHANNEL PROTEIN 1, MITOCHONDRIAL-RELATED"/>
    <property type="match status" value="1"/>
</dbReference>
<feature type="non-terminal residue" evidence="2">
    <location>
        <position position="1"/>
    </location>
</feature>
<proteinExistence type="predicted"/>
<dbReference type="PANTHER" id="PTHR30566">
    <property type="entry name" value="YNAI-RELATED MECHANOSENSITIVE ION CHANNEL"/>
    <property type="match status" value="1"/>
</dbReference>
<feature type="transmembrane region" description="Helical" evidence="1">
    <location>
        <begin position="157"/>
        <end position="174"/>
    </location>
</feature>
<keyword evidence="1" id="KW-0472">Membrane</keyword>
<evidence type="ECO:0000313" key="2">
    <source>
        <dbReference type="EMBL" id="KAE9448556.1"/>
    </source>
</evidence>